<organism evidence="4 5">
    <name type="scientific">Limibacillus halophilus</name>
    <dbReference type="NCBI Taxonomy" id="1579333"/>
    <lineage>
        <taxon>Bacteria</taxon>
        <taxon>Pseudomonadati</taxon>
        <taxon>Pseudomonadota</taxon>
        <taxon>Alphaproteobacteria</taxon>
        <taxon>Rhodospirillales</taxon>
        <taxon>Rhodovibrionaceae</taxon>
        <taxon>Limibacillus</taxon>
    </lineage>
</organism>
<evidence type="ECO:0000256" key="1">
    <source>
        <dbReference type="ARBA" id="ARBA00022553"/>
    </source>
</evidence>
<proteinExistence type="predicted"/>
<name>A0A839SU80_9PROT</name>
<dbReference type="SUPFAM" id="SSF52172">
    <property type="entry name" value="CheY-like"/>
    <property type="match status" value="1"/>
</dbReference>
<dbReference type="GO" id="GO:0000160">
    <property type="term" value="P:phosphorelay signal transduction system"/>
    <property type="evidence" value="ECO:0007669"/>
    <property type="project" value="InterPro"/>
</dbReference>
<dbReference type="AlphaFoldDB" id="A0A839SU80"/>
<dbReference type="PANTHER" id="PTHR44591">
    <property type="entry name" value="STRESS RESPONSE REGULATOR PROTEIN 1"/>
    <property type="match status" value="1"/>
</dbReference>
<dbReference type="Gene3D" id="3.40.50.2300">
    <property type="match status" value="1"/>
</dbReference>
<protein>
    <submittedName>
        <fullName evidence="4">DNA-binding response OmpR family regulator</fullName>
    </submittedName>
</protein>
<evidence type="ECO:0000259" key="3">
    <source>
        <dbReference type="PROSITE" id="PS50110"/>
    </source>
</evidence>
<feature type="domain" description="Response regulatory" evidence="3">
    <location>
        <begin position="7"/>
        <end position="122"/>
    </location>
</feature>
<keyword evidence="5" id="KW-1185">Reference proteome</keyword>
<evidence type="ECO:0000313" key="4">
    <source>
        <dbReference type="EMBL" id="MBB3066377.1"/>
    </source>
</evidence>
<dbReference type="InterPro" id="IPR050595">
    <property type="entry name" value="Bact_response_regulator"/>
</dbReference>
<dbReference type="GO" id="GO:0003677">
    <property type="term" value="F:DNA binding"/>
    <property type="evidence" value="ECO:0007669"/>
    <property type="project" value="UniProtKB-KW"/>
</dbReference>
<dbReference type="SMART" id="SM00448">
    <property type="entry name" value="REC"/>
    <property type="match status" value="1"/>
</dbReference>
<reference evidence="4 5" key="1">
    <citation type="submission" date="2020-08" db="EMBL/GenBank/DDBJ databases">
        <title>Genomic Encyclopedia of Type Strains, Phase III (KMG-III): the genomes of soil and plant-associated and newly described type strains.</title>
        <authorList>
            <person name="Whitman W."/>
        </authorList>
    </citation>
    <scope>NUCLEOTIDE SEQUENCE [LARGE SCALE GENOMIC DNA]</scope>
    <source>
        <strain evidence="4 5">CECT 8803</strain>
    </source>
</reference>
<keyword evidence="1 2" id="KW-0597">Phosphoprotein</keyword>
<dbReference type="CDD" id="cd00156">
    <property type="entry name" value="REC"/>
    <property type="match status" value="1"/>
</dbReference>
<keyword evidence="4" id="KW-0238">DNA-binding</keyword>
<feature type="modified residue" description="4-aspartylphosphate" evidence="2">
    <location>
        <position position="57"/>
    </location>
</feature>
<sequence>MKRAGVRILLVEDEVEVAETVSDLLTALGHEVAVANDAETAIKLLREVPPFQVLVSDIVMPGLSGAELAMEARRIAKDIRVVLTSGYSASVVESARREVPGCCYLPKPYSMKELSDVVEACLGRSDPVQTQAIPTGGA</sequence>
<evidence type="ECO:0000313" key="5">
    <source>
        <dbReference type="Proteomes" id="UP000581135"/>
    </source>
</evidence>
<gene>
    <name evidence="4" type="ORF">FHR98_002683</name>
</gene>
<accession>A0A839SU80</accession>
<dbReference type="RefSeq" id="WP_183417197.1">
    <property type="nucleotide sequence ID" value="NZ_JACHXA010000008.1"/>
</dbReference>
<dbReference type="Pfam" id="PF00072">
    <property type="entry name" value="Response_reg"/>
    <property type="match status" value="1"/>
</dbReference>
<dbReference type="PROSITE" id="PS50110">
    <property type="entry name" value="RESPONSE_REGULATORY"/>
    <property type="match status" value="1"/>
</dbReference>
<dbReference type="PANTHER" id="PTHR44591:SF3">
    <property type="entry name" value="RESPONSE REGULATORY DOMAIN-CONTAINING PROTEIN"/>
    <property type="match status" value="1"/>
</dbReference>
<dbReference type="Proteomes" id="UP000581135">
    <property type="component" value="Unassembled WGS sequence"/>
</dbReference>
<evidence type="ECO:0000256" key="2">
    <source>
        <dbReference type="PROSITE-ProRule" id="PRU00169"/>
    </source>
</evidence>
<dbReference type="InterPro" id="IPR011006">
    <property type="entry name" value="CheY-like_superfamily"/>
</dbReference>
<dbReference type="EMBL" id="JACHXA010000008">
    <property type="protein sequence ID" value="MBB3066377.1"/>
    <property type="molecule type" value="Genomic_DNA"/>
</dbReference>
<dbReference type="InterPro" id="IPR001789">
    <property type="entry name" value="Sig_transdc_resp-reg_receiver"/>
</dbReference>
<comment type="caution">
    <text evidence="4">The sequence shown here is derived from an EMBL/GenBank/DDBJ whole genome shotgun (WGS) entry which is preliminary data.</text>
</comment>